<gene>
    <name evidence="2" type="ORF">NDU88_005797</name>
</gene>
<dbReference type="SUPFAM" id="SSF53098">
    <property type="entry name" value="Ribonuclease H-like"/>
    <property type="match status" value="1"/>
</dbReference>
<name>A0AAV7VK16_PLEWA</name>
<feature type="region of interest" description="Disordered" evidence="1">
    <location>
        <begin position="1"/>
        <end position="53"/>
    </location>
</feature>
<proteinExistence type="predicted"/>
<dbReference type="AlphaFoldDB" id="A0AAV7VK16"/>
<organism evidence="2 3">
    <name type="scientific">Pleurodeles waltl</name>
    <name type="common">Iberian ribbed newt</name>
    <dbReference type="NCBI Taxonomy" id="8319"/>
    <lineage>
        <taxon>Eukaryota</taxon>
        <taxon>Metazoa</taxon>
        <taxon>Chordata</taxon>
        <taxon>Craniata</taxon>
        <taxon>Vertebrata</taxon>
        <taxon>Euteleostomi</taxon>
        <taxon>Amphibia</taxon>
        <taxon>Batrachia</taxon>
        <taxon>Caudata</taxon>
        <taxon>Salamandroidea</taxon>
        <taxon>Salamandridae</taxon>
        <taxon>Pleurodelinae</taxon>
        <taxon>Pleurodeles</taxon>
    </lineage>
</organism>
<comment type="caution">
    <text evidence="2">The sequence shown here is derived from an EMBL/GenBank/DDBJ whole genome shotgun (WGS) entry which is preliminary data.</text>
</comment>
<dbReference type="Proteomes" id="UP001066276">
    <property type="component" value="Chromosome 2_1"/>
</dbReference>
<keyword evidence="3" id="KW-1185">Reference proteome</keyword>
<protein>
    <submittedName>
        <fullName evidence="2">Uncharacterized protein</fullName>
    </submittedName>
</protein>
<dbReference type="Gene3D" id="3.30.420.10">
    <property type="entry name" value="Ribonuclease H-like superfamily/Ribonuclease H"/>
    <property type="match status" value="1"/>
</dbReference>
<reference evidence="2" key="1">
    <citation type="journal article" date="2022" name="bioRxiv">
        <title>Sequencing and chromosome-scale assembly of the giantPleurodeles waltlgenome.</title>
        <authorList>
            <person name="Brown T."/>
            <person name="Elewa A."/>
            <person name="Iarovenko S."/>
            <person name="Subramanian E."/>
            <person name="Araus A.J."/>
            <person name="Petzold A."/>
            <person name="Susuki M."/>
            <person name="Suzuki K.-i.T."/>
            <person name="Hayashi T."/>
            <person name="Toyoda A."/>
            <person name="Oliveira C."/>
            <person name="Osipova E."/>
            <person name="Leigh N.D."/>
            <person name="Simon A."/>
            <person name="Yun M.H."/>
        </authorList>
    </citation>
    <scope>NUCLEOTIDE SEQUENCE</scope>
    <source>
        <strain evidence="2">20211129_DDA</strain>
        <tissue evidence="2">Liver</tissue>
    </source>
</reference>
<feature type="compositionally biased region" description="Basic and acidic residues" evidence="1">
    <location>
        <begin position="8"/>
        <end position="35"/>
    </location>
</feature>
<evidence type="ECO:0000313" key="2">
    <source>
        <dbReference type="EMBL" id="KAJ1201993.1"/>
    </source>
</evidence>
<dbReference type="EMBL" id="JANPWB010000003">
    <property type="protein sequence ID" value="KAJ1201993.1"/>
    <property type="molecule type" value="Genomic_DNA"/>
</dbReference>
<evidence type="ECO:0000256" key="1">
    <source>
        <dbReference type="SAM" id="MobiDB-lite"/>
    </source>
</evidence>
<dbReference type="InterPro" id="IPR036397">
    <property type="entry name" value="RNaseH_sf"/>
</dbReference>
<dbReference type="GO" id="GO:0003676">
    <property type="term" value="F:nucleic acid binding"/>
    <property type="evidence" value="ECO:0007669"/>
    <property type="project" value="InterPro"/>
</dbReference>
<sequence>MRIRRQMAGKERSRAEEAGVREKEYDDRQGARMRVEAGTSRRSHGGIYNIDGGTGGAPQSFQPCFRRSVAHSAPLHPLHIIETPFSRVGLDIVGPLTPSVKGRQYLLVLVDYATRYP</sequence>
<accession>A0AAV7VK16</accession>
<evidence type="ECO:0000313" key="3">
    <source>
        <dbReference type="Proteomes" id="UP001066276"/>
    </source>
</evidence>
<dbReference type="InterPro" id="IPR012337">
    <property type="entry name" value="RNaseH-like_sf"/>
</dbReference>